<gene>
    <name evidence="2" type="ORF">NPX13_g10243</name>
</gene>
<dbReference type="AlphaFoldDB" id="A0A9W8N502"/>
<dbReference type="Proteomes" id="UP001148614">
    <property type="component" value="Unassembled WGS sequence"/>
</dbReference>
<evidence type="ECO:0000313" key="3">
    <source>
        <dbReference type="Proteomes" id="UP001148614"/>
    </source>
</evidence>
<organism evidence="2 3">
    <name type="scientific">Xylaria arbuscula</name>
    <dbReference type="NCBI Taxonomy" id="114810"/>
    <lineage>
        <taxon>Eukaryota</taxon>
        <taxon>Fungi</taxon>
        <taxon>Dikarya</taxon>
        <taxon>Ascomycota</taxon>
        <taxon>Pezizomycotina</taxon>
        <taxon>Sordariomycetes</taxon>
        <taxon>Xylariomycetidae</taxon>
        <taxon>Xylariales</taxon>
        <taxon>Xylariaceae</taxon>
        <taxon>Xylaria</taxon>
    </lineage>
</organism>
<name>A0A9W8N502_9PEZI</name>
<feature type="compositionally biased region" description="Polar residues" evidence="1">
    <location>
        <begin position="149"/>
        <end position="161"/>
    </location>
</feature>
<evidence type="ECO:0000256" key="1">
    <source>
        <dbReference type="SAM" id="MobiDB-lite"/>
    </source>
</evidence>
<dbReference type="EMBL" id="JANPWZ010002810">
    <property type="protein sequence ID" value="KAJ3555962.1"/>
    <property type="molecule type" value="Genomic_DNA"/>
</dbReference>
<dbReference type="VEuPathDB" id="FungiDB:F4678DRAFT_465070"/>
<evidence type="ECO:0000313" key="2">
    <source>
        <dbReference type="EMBL" id="KAJ3555962.1"/>
    </source>
</evidence>
<sequence>MHNSSELYKMMLAAQVSGVTTTTTTSQKQTQTEEEDIYDLDDPYLIPRFLSQKKRPKVPMGTITCRFLAIPVNRIDAFSNDIAQYGQIMHESRHKLIILVAQTHLAFVDDIRRAWVSKYLTPFTECVMSFDLPKYHDKTTTVIIEQVPTTTTNESADTSSISGGGGNAMGELSAVPNEAAAAVGDSRVLVRFSRPMTGGERGDAAPFRILRVATSYLASMSQSPGRGAPESMASSTIPTR</sequence>
<keyword evidence="3" id="KW-1185">Reference proteome</keyword>
<reference evidence="2" key="1">
    <citation type="submission" date="2022-07" db="EMBL/GenBank/DDBJ databases">
        <title>Genome Sequence of Xylaria arbuscula.</title>
        <authorList>
            <person name="Buettner E."/>
        </authorList>
    </citation>
    <scope>NUCLEOTIDE SEQUENCE</scope>
    <source>
        <strain evidence="2">VT107</strain>
    </source>
</reference>
<feature type="region of interest" description="Disordered" evidence="1">
    <location>
        <begin position="149"/>
        <end position="170"/>
    </location>
</feature>
<feature type="region of interest" description="Disordered" evidence="1">
    <location>
        <begin position="220"/>
        <end position="240"/>
    </location>
</feature>
<comment type="caution">
    <text evidence="2">The sequence shown here is derived from an EMBL/GenBank/DDBJ whole genome shotgun (WGS) entry which is preliminary data.</text>
</comment>
<proteinExistence type="predicted"/>
<accession>A0A9W8N502</accession>
<protein>
    <submittedName>
        <fullName evidence="2">Uncharacterized protein</fullName>
    </submittedName>
</protein>